<keyword evidence="8 11" id="KW-0256">Endoplasmic reticulum</keyword>
<evidence type="ECO:0000313" key="13">
    <source>
        <dbReference type="EMBL" id="JAI68004.1"/>
    </source>
</evidence>
<feature type="transmembrane region" description="Helical" evidence="11">
    <location>
        <begin position="7"/>
        <end position="27"/>
    </location>
</feature>
<evidence type="ECO:0000256" key="5">
    <source>
        <dbReference type="ARBA" id="ARBA00017611"/>
    </source>
</evidence>
<dbReference type="UniPathway" id="UPA00378"/>
<evidence type="ECO:0000256" key="10">
    <source>
        <dbReference type="ARBA" id="ARBA00023136"/>
    </source>
</evidence>
<accession>A0A0P4WMU6</accession>
<evidence type="ECO:0000256" key="9">
    <source>
        <dbReference type="ARBA" id="ARBA00022989"/>
    </source>
</evidence>
<keyword evidence="10 11" id="KW-0472">Membrane</keyword>
<evidence type="ECO:0000256" key="11">
    <source>
        <dbReference type="RuleBase" id="RU361143"/>
    </source>
</evidence>
<keyword evidence="6 11" id="KW-0812">Transmembrane</keyword>
<feature type="transmembrane region" description="Helical" evidence="11">
    <location>
        <begin position="456"/>
        <end position="476"/>
    </location>
</feature>
<organism evidence="13">
    <name type="scientific">Scylla olivacea</name>
    <name type="common">Orange mud crab</name>
    <name type="synonym">Cancer olivacea</name>
    <dbReference type="NCBI Taxonomy" id="85551"/>
    <lineage>
        <taxon>Eukaryota</taxon>
        <taxon>Metazoa</taxon>
        <taxon>Ecdysozoa</taxon>
        <taxon>Arthropoda</taxon>
        <taxon>Crustacea</taxon>
        <taxon>Multicrustacea</taxon>
        <taxon>Malacostraca</taxon>
        <taxon>Eumalacostraca</taxon>
        <taxon>Eucarida</taxon>
        <taxon>Decapoda</taxon>
        <taxon>Pleocyemata</taxon>
        <taxon>Brachyura</taxon>
        <taxon>Eubrachyura</taxon>
        <taxon>Portunoidea</taxon>
        <taxon>Portunidae</taxon>
        <taxon>Portuninae</taxon>
        <taxon>Scylla</taxon>
    </lineage>
</organism>
<comment type="pathway">
    <text evidence="3 11">Protein modification; protein glycosylation.</text>
</comment>
<evidence type="ECO:0000256" key="6">
    <source>
        <dbReference type="ARBA" id="ARBA00022692"/>
    </source>
</evidence>
<reference evidence="13" key="1">
    <citation type="submission" date="2015-09" db="EMBL/GenBank/DDBJ databases">
        <title>Scylla olivacea transcriptome.</title>
        <authorList>
            <person name="Ikhwanuddin M."/>
        </authorList>
    </citation>
    <scope>NUCLEOTIDE SEQUENCE</scope>
</reference>
<evidence type="ECO:0000256" key="4">
    <source>
        <dbReference type="ARBA" id="ARBA00008905"/>
    </source>
</evidence>
<comment type="similarity">
    <text evidence="4 11">Belongs to the OST1 family.</text>
</comment>
<comment type="function">
    <text evidence="1 11">Subunit of the oligosaccharyl transferase (OST) complex that catalyzes the initial transfer of a defined glycan (Glc(3)Man(9)GlcNAc(2) in eukaryotes) from the lipid carrier dolichol-pyrophosphate to an asparagine residue within an Asn-X-Ser/Thr consensus motif in nascent polypeptide chains, the first step in protein N-glycosylation. N-glycosylation occurs cotranslationally and the complex associates with the Sec61 complex at the channel-forming translocon complex that mediates protein translocation across the endoplasmic reticulum (ER). All subunits are required for a maximal enzyme activity.</text>
</comment>
<dbReference type="GO" id="GO:0008250">
    <property type="term" value="C:oligosaccharyltransferase complex"/>
    <property type="evidence" value="ECO:0007669"/>
    <property type="project" value="UniProtKB-UniRule"/>
</dbReference>
<dbReference type="PANTHER" id="PTHR21049">
    <property type="entry name" value="RIBOPHORIN I"/>
    <property type="match status" value="1"/>
</dbReference>
<evidence type="ECO:0000256" key="12">
    <source>
        <dbReference type="SAM" id="Coils"/>
    </source>
</evidence>
<comment type="subcellular location">
    <subcellularLocation>
        <location evidence="2 11">Endoplasmic reticulum membrane</location>
        <topology evidence="2 11">Single-pass type I membrane protein</topology>
    </subcellularLocation>
</comment>
<evidence type="ECO:0000256" key="2">
    <source>
        <dbReference type="ARBA" id="ARBA00004115"/>
    </source>
</evidence>
<evidence type="ECO:0000256" key="1">
    <source>
        <dbReference type="ARBA" id="ARBA00002791"/>
    </source>
</evidence>
<dbReference type="PANTHER" id="PTHR21049:SF0">
    <property type="entry name" value="DOLICHYL-DIPHOSPHOOLIGOSACCHARIDE--PROTEIN GLYCOSYLTRANSFERASE SUBUNIT 1"/>
    <property type="match status" value="1"/>
</dbReference>
<dbReference type="Pfam" id="PF04597">
    <property type="entry name" value="Ribophorin_I"/>
    <property type="match status" value="1"/>
</dbReference>
<dbReference type="AlphaFoldDB" id="A0A0P4WMU6"/>
<dbReference type="InterPro" id="IPR007676">
    <property type="entry name" value="Ribophorin_I"/>
</dbReference>
<keyword evidence="7" id="KW-0732">Signal</keyword>
<proteinExistence type="inferred from homology"/>
<sequence length="624" mass="70720">MGGRGRLLSLCGWLAGGAVWMCALTTIHRGSMRLLVCLVVAVTGVVAAQDGINKDLINKKIERKLDISSQLVKVTQKITLENGGPAPVRAFLVTLTQVEKDKLSYMNVQSGSSVLKVSEAQVAEHRDLAFFRVDLRDPLQPGKTANVEVEMIMTQLLEPYPAYIQQGEKQLVRYTGNHYVLTPYTTTTQTTTVTLPSPNIESYSRLKPTTHTDTSITYGSYEGVAGFTVDPMTIHYENNSPFLMVSKLERIIEVSHWGNIAVEETLDVLHTGAKLKGPFSRYDYQREHNSYSSIKSFKTIIPASAKDVYYRDEIGNISTSHMRIQDDAVELDLRPRFPLFGGWKTHYKIGYNVPSYEYLYSSGDEYILKMRILDHVFDDVTIDELKLTVILPEGVRNVAFETPYPMERLPDTVHYTYLDTVGRPVVSVTKRNLVESHIQDFTLHYKFPAILMLQEPLLVVIAFFILFLTVILYVRLDLTLSKDDATEAKMRVSSHCEQVHTHHEKRARLYEKLEEEIQKLKSSKDVTHSQTATKKIQGSIRDETQAISDLSAKIRLDNAEYAEKVAELQKLDKTLRESVVQQLTNVEKLVAGKMSKQQYMDAEAPLHKKKEEALEKIKVLLGNI</sequence>
<evidence type="ECO:0000256" key="8">
    <source>
        <dbReference type="ARBA" id="ARBA00022824"/>
    </source>
</evidence>
<evidence type="ECO:0000256" key="3">
    <source>
        <dbReference type="ARBA" id="ARBA00004922"/>
    </source>
</evidence>
<comment type="subunit">
    <text evidence="11">Component of the oligosaccharyltransferase (OST) complex.</text>
</comment>
<feature type="coiled-coil region" evidence="12">
    <location>
        <begin position="503"/>
        <end position="530"/>
    </location>
</feature>
<dbReference type="EMBL" id="GDRN01001657">
    <property type="protein sequence ID" value="JAI68004.1"/>
    <property type="molecule type" value="Transcribed_RNA"/>
</dbReference>
<protein>
    <recommendedName>
        <fullName evidence="5 11">Dolichyl-diphosphooligosaccharide--protein glycosyltransferase subunit 1</fullName>
    </recommendedName>
</protein>
<comment type="caution">
    <text evidence="11">Lacks conserved residue(s) required for the propagation of feature annotation.</text>
</comment>
<dbReference type="GO" id="GO:0018279">
    <property type="term" value="P:protein N-linked glycosylation via asparagine"/>
    <property type="evidence" value="ECO:0007669"/>
    <property type="project" value="TreeGrafter"/>
</dbReference>
<keyword evidence="12" id="KW-0175">Coiled coil</keyword>
<name>A0A0P4WMU6_SCYOL</name>
<keyword evidence="9 11" id="KW-1133">Transmembrane helix</keyword>
<evidence type="ECO:0000256" key="7">
    <source>
        <dbReference type="ARBA" id="ARBA00022729"/>
    </source>
</evidence>